<dbReference type="PANTHER" id="PTHR12542">
    <property type="entry name" value="EXOCYST COMPLEX PROTEIN EXO70"/>
    <property type="match status" value="1"/>
</dbReference>
<keyword evidence="3" id="KW-0653">Protein transport</keyword>
<keyword evidence="3" id="KW-0268">Exocytosis</keyword>
<protein>
    <recommendedName>
        <fullName evidence="3">Exocyst subunit Exo70 family protein</fullName>
    </recommendedName>
</protein>
<dbReference type="Pfam" id="PF00582">
    <property type="entry name" value="Usp"/>
    <property type="match status" value="1"/>
</dbReference>
<feature type="domain" description="UspA" evidence="4">
    <location>
        <begin position="20"/>
        <end position="147"/>
    </location>
</feature>
<reference evidence="6" key="1">
    <citation type="submission" date="2023-07" db="EMBL/GenBank/DDBJ databases">
        <title>A chromosome-level genome assembly of Lolium multiflorum.</title>
        <authorList>
            <person name="Chen Y."/>
            <person name="Copetti D."/>
            <person name="Kolliker R."/>
            <person name="Studer B."/>
        </authorList>
    </citation>
    <scope>NUCLEOTIDE SEQUENCE</scope>
    <source>
        <strain evidence="6">02402/16</strain>
        <tissue evidence="6">Leaf</tissue>
    </source>
</reference>
<accession>A0AAD8T540</accession>
<evidence type="ECO:0000259" key="5">
    <source>
        <dbReference type="Pfam" id="PF03081"/>
    </source>
</evidence>
<dbReference type="EMBL" id="JAUUTY010000003">
    <property type="protein sequence ID" value="KAK1669315.1"/>
    <property type="molecule type" value="Genomic_DNA"/>
</dbReference>
<feature type="domain" description="Exocyst complex subunit Exo70 C-terminal" evidence="5">
    <location>
        <begin position="323"/>
        <end position="443"/>
    </location>
</feature>
<comment type="function">
    <text evidence="3">Component of the exocyst complex.</text>
</comment>
<dbReference type="GO" id="GO:0005546">
    <property type="term" value="F:phosphatidylinositol-4,5-bisphosphate binding"/>
    <property type="evidence" value="ECO:0007669"/>
    <property type="project" value="InterPro"/>
</dbReference>
<dbReference type="Gene3D" id="3.40.50.620">
    <property type="entry name" value="HUPs"/>
    <property type="match status" value="1"/>
</dbReference>
<dbReference type="SUPFAM" id="SSF74788">
    <property type="entry name" value="Cullin repeat-like"/>
    <property type="match status" value="1"/>
</dbReference>
<evidence type="ECO:0000256" key="3">
    <source>
        <dbReference type="RuleBase" id="RU365026"/>
    </source>
</evidence>
<dbReference type="InterPro" id="IPR014729">
    <property type="entry name" value="Rossmann-like_a/b/a_fold"/>
</dbReference>
<dbReference type="AlphaFoldDB" id="A0AAD8T540"/>
<dbReference type="Proteomes" id="UP001231189">
    <property type="component" value="Unassembled WGS sequence"/>
</dbReference>
<keyword evidence="2 3" id="KW-0813">Transport</keyword>
<evidence type="ECO:0000259" key="4">
    <source>
        <dbReference type="Pfam" id="PF00582"/>
    </source>
</evidence>
<dbReference type="GO" id="GO:0006887">
    <property type="term" value="P:exocytosis"/>
    <property type="evidence" value="ECO:0007669"/>
    <property type="project" value="UniProtKB-KW"/>
</dbReference>
<comment type="caution">
    <text evidence="6">The sequence shown here is derived from an EMBL/GenBank/DDBJ whole genome shotgun (WGS) entry which is preliminary data.</text>
</comment>
<dbReference type="Gene3D" id="1.20.1280.170">
    <property type="entry name" value="Exocyst complex component Exo70"/>
    <property type="match status" value="1"/>
</dbReference>
<dbReference type="InterPro" id="IPR006016">
    <property type="entry name" value="UspA"/>
</dbReference>
<keyword evidence="7" id="KW-1185">Reference proteome</keyword>
<dbReference type="GO" id="GO:0000145">
    <property type="term" value="C:exocyst"/>
    <property type="evidence" value="ECO:0007669"/>
    <property type="project" value="InterPro"/>
</dbReference>
<organism evidence="6 7">
    <name type="scientific">Lolium multiflorum</name>
    <name type="common">Italian ryegrass</name>
    <name type="synonym">Lolium perenne subsp. multiflorum</name>
    <dbReference type="NCBI Taxonomy" id="4521"/>
    <lineage>
        <taxon>Eukaryota</taxon>
        <taxon>Viridiplantae</taxon>
        <taxon>Streptophyta</taxon>
        <taxon>Embryophyta</taxon>
        <taxon>Tracheophyta</taxon>
        <taxon>Spermatophyta</taxon>
        <taxon>Magnoliopsida</taxon>
        <taxon>Liliopsida</taxon>
        <taxon>Poales</taxon>
        <taxon>Poaceae</taxon>
        <taxon>BOP clade</taxon>
        <taxon>Pooideae</taxon>
        <taxon>Poodae</taxon>
        <taxon>Poeae</taxon>
        <taxon>Poeae Chloroplast Group 2 (Poeae type)</taxon>
        <taxon>Loliodinae</taxon>
        <taxon>Loliinae</taxon>
        <taxon>Lolium</taxon>
    </lineage>
</organism>
<evidence type="ECO:0000313" key="7">
    <source>
        <dbReference type="Proteomes" id="UP001231189"/>
    </source>
</evidence>
<dbReference type="InterPro" id="IPR004140">
    <property type="entry name" value="Exo70"/>
</dbReference>
<dbReference type="Pfam" id="PF03081">
    <property type="entry name" value="Exo70_C"/>
    <property type="match status" value="1"/>
</dbReference>
<gene>
    <name evidence="6" type="ORF">QYE76_057474</name>
</gene>
<dbReference type="SUPFAM" id="SSF52402">
    <property type="entry name" value="Adenine nucleotide alpha hydrolases-like"/>
    <property type="match status" value="1"/>
</dbReference>
<dbReference type="InterPro" id="IPR046364">
    <property type="entry name" value="Exo70_C"/>
</dbReference>
<name>A0AAD8T540_LOLMU</name>
<dbReference type="PANTHER" id="PTHR12542:SF94">
    <property type="entry name" value="EXOCYST SUBUNIT EXO70 FAMILY PROTEIN"/>
    <property type="match status" value="1"/>
</dbReference>
<dbReference type="GO" id="GO:0015031">
    <property type="term" value="P:protein transport"/>
    <property type="evidence" value="ECO:0007669"/>
    <property type="project" value="UniProtKB-KW"/>
</dbReference>
<dbReference type="InterPro" id="IPR016159">
    <property type="entry name" value="Cullin_repeat-like_dom_sf"/>
</dbReference>
<proteinExistence type="inferred from homology"/>
<comment type="similarity">
    <text evidence="1 3">Belongs to the EXO70 family.</text>
</comment>
<evidence type="ECO:0000313" key="6">
    <source>
        <dbReference type="EMBL" id="KAK1669315.1"/>
    </source>
</evidence>
<evidence type="ECO:0000256" key="2">
    <source>
        <dbReference type="ARBA" id="ARBA00022448"/>
    </source>
</evidence>
<evidence type="ECO:0000256" key="1">
    <source>
        <dbReference type="ARBA" id="ARBA00006756"/>
    </source>
</evidence>
<sequence length="506" mass="57140">MHLATVSRHGSEKVHLAVGDDTKQCLLALRWALHFIPPQMLLVLVHIHRPAIPTVLGASMPASMLTEDRVSAHRINSRNMIEKNLVECLQIYKVQAEILIVDKEDVVVALLEAIKEHRITTLVMGAKKRKHDWKGKTADALEKQADCLCNILYLHNGILVASRHRHPAREMDIPSLRGCHFSGSSNTTRSSSFFNSYSTTDTFDAEHLDDPSPVMNTTYIYNDSRFNAIIGLKSFATFRELVNQQLLAEHSRDLYQAFHIKYCDIFTRCQFIGGFDSLIGVDSQNLGEAHWKSIKSWPAVLEYIVSVLKTLQMQLLKQNHRACNGFTHDDLSEAAKKPVRCLFTVASIVSDHEVRKSPEKLFCVLNMYTALMDATPVLRKVFYTDSISTDVEGVLAKLKDSAGGIVKVLKGLIRTYNSQKSVKDGSILALSRCSGRYPVQLFEMRFVQRSWSLLLEPTMVTWKSEGDEAAAIKIFYNTSALVLRGLPEYFLLGYLGKLHFPKKFDH</sequence>